<reference evidence="1" key="1">
    <citation type="journal article" date="2020" name="Nature">
        <title>Giant virus diversity and host interactions through global metagenomics.</title>
        <authorList>
            <person name="Schulz F."/>
            <person name="Roux S."/>
            <person name="Paez-Espino D."/>
            <person name="Jungbluth S."/>
            <person name="Walsh D.A."/>
            <person name="Denef V.J."/>
            <person name="McMahon K.D."/>
            <person name="Konstantinidis K.T."/>
            <person name="Eloe-Fadrosh E.A."/>
            <person name="Kyrpides N.C."/>
            <person name="Woyke T."/>
        </authorList>
    </citation>
    <scope>NUCLEOTIDE SEQUENCE</scope>
    <source>
        <strain evidence="1">GVMAG-M-3300023184-18</strain>
    </source>
</reference>
<sequence length="147" mass="17292">MSALSLLKLDEMDEKEKRWFELERNNDLIKSMLSYVNLANEFLENNRLNEINKTEDECDILAKWFSTHYHCLYVPPFRESQKKMASGNPYLPLGWALRFTGTFMAQPEYYDTLINLHTTHLQTRIPSWRDDPVIAKLIIGEDVGFSD</sequence>
<evidence type="ECO:0000313" key="1">
    <source>
        <dbReference type="EMBL" id="QHT86913.1"/>
    </source>
</evidence>
<name>A0A6C0I438_9ZZZZ</name>
<accession>A0A6C0I438</accession>
<organism evidence="1">
    <name type="scientific">viral metagenome</name>
    <dbReference type="NCBI Taxonomy" id="1070528"/>
    <lineage>
        <taxon>unclassified sequences</taxon>
        <taxon>metagenomes</taxon>
        <taxon>organismal metagenomes</taxon>
    </lineage>
</organism>
<dbReference type="AlphaFoldDB" id="A0A6C0I438"/>
<dbReference type="EMBL" id="MN740078">
    <property type="protein sequence ID" value="QHT86913.1"/>
    <property type="molecule type" value="Genomic_DNA"/>
</dbReference>
<proteinExistence type="predicted"/>
<protein>
    <submittedName>
        <fullName evidence="1">Uncharacterized protein</fullName>
    </submittedName>
</protein>